<accession>A0AAN9P4D1</accession>
<protein>
    <submittedName>
        <fullName evidence="1">Uncharacterized protein</fullName>
    </submittedName>
</protein>
<dbReference type="Proteomes" id="UP001359559">
    <property type="component" value="Unassembled WGS sequence"/>
</dbReference>
<evidence type="ECO:0000313" key="1">
    <source>
        <dbReference type="EMBL" id="KAK7285170.1"/>
    </source>
</evidence>
<evidence type="ECO:0000313" key="2">
    <source>
        <dbReference type="Proteomes" id="UP001359559"/>
    </source>
</evidence>
<gene>
    <name evidence="1" type="ORF">RJT34_19931</name>
</gene>
<dbReference type="AlphaFoldDB" id="A0AAN9P4D1"/>
<proteinExistence type="predicted"/>
<comment type="caution">
    <text evidence="1">The sequence shown here is derived from an EMBL/GenBank/DDBJ whole genome shotgun (WGS) entry which is preliminary data.</text>
</comment>
<organism evidence="1 2">
    <name type="scientific">Clitoria ternatea</name>
    <name type="common">Butterfly pea</name>
    <dbReference type="NCBI Taxonomy" id="43366"/>
    <lineage>
        <taxon>Eukaryota</taxon>
        <taxon>Viridiplantae</taxon>
        <taxon>Streptophyta</taxon>
        <taxon>Embryophyta</taxon>
        <taxon>Tracheophyta</taxon>
        <taxon>Spermatophyta</taxon>
        <taxon>Magnoliopsida</taxon>
        <taxon>eudicotyledons</taxon>
        <taxon>Gunneridae</taxon>
        <taxon>Pentapetalae</taxon>
        <taxon>rosids</taxon>
        <taxon>fabids</taxon>
        <taxon>Fabales</taxon>
        <taxon>Fabaceae</taxon>
        <taxon>Papilionoideae</taxon>
        <taxon>50 kb inversion clade</taxon>
        <taxon>NPAAA clade</taxon>
        <taxon>indigoferoid/millettioid clade</taxon>
        <taxon>Phaseoleae</taxon>
        <taxon>Clitoria</taxon>
    </lineage>
</organism>
<sequence>MASRSNMASQSSKAFITLIEVVIVEMNTVVEKQICSEEHYLHLRCLLRFSLFLGKLLSIITLKSDLPLGHKGLDNNMFYANPLNRNHRFFKSRR</sequence>
<keyword evidence="2" id="KW-1185">Reference proteome</keyword>
<name>A0AAN9P4D1_CLITE</name>
<dbReference type="EMBL" id="JAYKXN010000005">
    <property type="protein sequence ID" value="KAK7285170.1"/>
    <property type="molecule type" value="Genomic_DNA"/>
</dbReference>
<reference evidence="1 2" key="1">
    <citation type="submission" date="2024-01" db="EMBL/GenBank/DDBJ databases">
        <title>The genomes of 5 underutilized Papilionoideae crops provide insights into root nodulation and disease resistance.</title>
        <authorList>
            <person name="Yuan L."/>
        </authorList>
    </citation>
    <scope>NUCLEOTIDE SEQUENCE [LARGE SCALE GENOMIC DNA]</scope>
    <source>
        <strain evidence="1">LY-2023</strain>
        <tissue evidence="1">Leaf</tissue>
    </source>
</reference>